<name>A0AC55DSD1_ECHTE</name>
<organism evidence="1 2">
    <name type="scientific">Echinops telfairi</name>
    <name type="common">Lesser hedgehog tenrec</name>
    <dbReference type="NCBI Taxonomy" id="9371"/>
    <lineage>
        <taxon>Eukaryota</taxon>
        <taxon>Metazoa</taxon>
        <taxon>Chordata</taxon>
        <taxon>Craniata</taxon>
        <taxon>Vertebrata</taxon>
        <taxon>Euteleostomi</taxon>
        <taxon>Mammalia</taxon>
        <taxon>Eutheria</taxon>
        <taxon>Afrotheria</taxon>
        <taxon>Tenrecidae</taxon>
        <taxon>Tenrecinae</taxon>
        <taxon>Echinops</taxon>
    </lineage>
</organism>
<dbReference type="RefSeq" id="XP_045154649.1">
    <property type="nucleotide sequence ID" value="XM_045298714.1"/>
</dbReference>
<reference evidence="2" key="1">
    <citation type="submission" date="2025-08" db="UniProtKB">
        <authorList>
            <consortium name="RefSeq"/>
        </authorList>
    </citation>
    <scope>IDENTIFICATION</scope>
</reference>
<keyword evidence="1" id="KW-1185">Reference proteome</keyword>
<gene>
    <name evidence="2" type="primary">TRIM31</name>
</gene>
<protein>
    <submittedName>
        <fullName evidence="2">E3 ubiquitin-protein ligase TRIM31</fullName>
    </submittedName>
</protein>
<evidence type="ECO:0000313" key="2">
    <source>
        <dbReference type="RefSeq" id="XP_045154649.1"/>
    </source>
</evidence>
<dbReference type="Proteomes" id="UP000694863">
    <property type="component" value="Unplaced"/>
</dbReference>
<proteinExistence type="predicted"/>
<evidence type="ECO:0000313" key="1">
    <source>
        <dbReference type="Proteomes" id="UP000694863"/>
    </source>
</evidence>
<accession>A0AC55DSD1</accession>
<sequence>MASSPDFTKFQEQVICPICLEIFQNPVTIDCGHNFCLKCITATVDTSGSLLKCPLCKHSVGKDTLKTNWVLMNLVEMIQEMRPREEQPGRGERKCQKHKEQLHYFCETDGNFLCIVCRESKEHKLHKVILMEEAAQKYLELVNSQLEVLQQKQKVIMQVKTQGKQKIHDFMAQVEQEMGRVTAEFKQLFQVLQEEEKALLSRLEELGQEGDQASQLYITSIDAQLTFLNRFVQSLEAKKQMAPSDLLWDIRYDLNRSQGFQFLSPTPVPLDLEKKLGEAKSRHNSVLESMKKCRAPVTFDATSAHPDLILSQDLKTVTLNAVSSENSEAPDDPARFYPFRCVVGSPGLSRGCQAWEAELRGPGGGACVVGVASEFAARRDFLTLEPAAGFWVLRVSGRQCQALLEGDTRKDLRARPSRLGVSVDHERGEVAFHDAATAEHIYTFHASFPGQIFPFFRLLFPGTQITLRPWSRP</sequence>